<dbReference type="EMBL" id="AP021858">
    <property type="protein sequence ID" value="BBO23819.1"/>
    <property type="molecule type" value="Genomic_DNA"/>
</dbReference>
<keyword evidence="1" id="KW-0479">Metal-binding</keyword>
<dbReference type="Gene3D" id="2.40.40.20">
    <property type="match status" value="1"/>
</dbReference>
<evidence type="ECO:0000256" key="3">
    <source>
        <dbReference type="ARBA" id="ARBA00023014"/>
    </source>
</evidence>
<keyword evidence="2" id="KW-0408">Iron</keyword>
<keyword evidence="3" id="KW-0411">Iron-sulfur</keyword>
<dbReference type="Gene3D" id="3.40.50.12440">
    <property type="match status" value="2"/>
</dbReference>
<evidence type="ECO:0000313" key="7">
    <source>
        <dbReference type="Proteomes" id="UP000662873"/>
    </source>
</evidence>
<dbReference type="Gene3D" id="3.40.50.740">
    <property type="match status" value="1"/>
</dbReference>
<dbReference type="GO" id="GO:0046872">
    <property type="term" value="F:metal ion binding"/>
    <property type="evidence" value="ECO:0007669"/>
    <property type="project" value="UniProtKB-KW"/>
</dbReference>
<dbReference type="KEGG" id="npy:NPRO_14140"/>
<organism evidence="6 7">
    <name type="scientific">Candidatus Nitrosymbiomonas proteolyticus</name>
    <dbReference type="NCBI Taxonomy" id="2608984"/>
    <lineage>
        <taxon>Bacteria</taxon>
        <taxon>Bacillati</taxon>
        <taxon>Armatimonadota</taxon>
        <taxon>Armatimonadota incertae sedis</taxon>
        <taxon>Candidatus Nitrosymbiomonas</taxon>
    </lineage>
</organism>
<dbReference type="GO" id="GO:0051536">
    <property type="term" value="F:iron-sulfur cluster binding"/>
    <property type="evidence" value="ECO:0007669"/>
    <property type="project" value="UniProtKB-KW"/>
</dbReference>
<dbReference type="PANTHER" id="PTHR43742:SF6">
    <property type="entry name" value="OXIDOREDUCTASE YYAE-RELATED"/>
    <property type="match status" value="1"/>
</dbReference>
<protein>
    <submittedName>
        <fullName evidence="6">Nitrate oxidoreductase subunit alpha</fullName>
    </submittedName>
</protein>
<dbReference type="Pfam" id="PF00384">
    <property type="entry name" value="Molybdopterin"/>
    <property type="match status" value="1"/>
</dbReference>
<dbReference type="SUPFAM" id="SSF53706">
    <property type="entry name" value="Formate dehydrogenase/DMSO reductase, domains 1-3"/>
    <property type="match status" value="1"/>
</dbReference>
<feature type="domain" description="4Fe-4S Mo/W bis-MGD-type" evidence="5">
    <location>
        <begin position="59"/>
        <end position="128"/>
    </location>
</feature>
<evidence type="ECO:0000256" key="4">
    <source>
        <dbReference type="SAM" id="MobiDB-lite"/>
    </source>
</evidence>
<dbReference type="GO" id="GO:0016491">
    <property type="term" value="F:oxidoreductase activity"/>
    <property type="evidence" value="ECO:0007669"/>
    <property type="project" value="InterPro"/>
</dbReference>
<evidence type="ECO:0000256" key="1">
    <source>
        <dbReference type="ARBA" id="ARBA00022723"/>
    </source>
</evidence>
<dbReference type="InterPro" id="IPR050612">
    <property type="entry name" value="Prok_Mopterin_Oxidored"/>
</dbReference>
<evidence type="ECO:0000259" key="5">
    <source>
        <dbReference type="PROSITE" id="PS51669"/>
    </source>
</evidence>
<feature type="region of interest" description="Disordered" evidence="4">
    <location>
        <begin position="991"/>
        <end position="1011"/>
    </location>
</feature>
<evidence type="ECO:0000256" key="2">
    <source>
        <dbReference type="ARBA" id="ARBA00023004"/>
    </source>
</evidence>
<reference evidence="6" key="1">
    <citation type="journal article" name="DNA Res.">
        <title>The physiological potential of anammox bacteria as revealed by their core genome structure.</title>
        <authorList>
            <person name="Okubo T."/>
            <person name="Toyoda A."/>
            <person name="Fukuhara K."/>
            <person name="Uchiyama I."/>
            <person name="Harigaya Y."/>
            <person name="Kuroiwa M."/>
            <person name="Suzuki T."/>
            <person name="Murakami Y."/>
            <person name="Suwa Y."/>
            <person name="Takami H."/>
        </authorList>
    </citation>
    <scope>NUCLEOTIDE SEQUENCE</scope>
    <source>
        <strain evidence="6">317325-2</strain>
    </source>
</reference>
<dbReference type="AlphaFoldDB" id="A0A809R8N4"/>
<dbReference type="InterPro" id="IPR006656">
    <property type="entry name" value="Mopterin_OxRdtase"/>
</dbReference>
<evidence type="ECO:0000313" key="6">
    <source>
        <dbReference type="EMBL" id="BBO23819.1"/>
    </source>
</evidence>
<dbReference type="PROSITE" id="PS51669">
    <property type="entry name" value="4FE4S_MOW_BIS_MGD"/>
    <property type="match status" value="1"/>
</dbReference>
<gene>
    <name evidence="6" type="ORF">NPRO_14140</name>
</gene>
<dbReference type="InterPro" id="IPR006311">
    <property type="entry name" value="TAT_signal"/>
</dbReference>
<dbReference type="SUPFAM" id="SSF50692">
    <property type="entry name" value="ADC-like"/>
    <property type="match status" value="1"/>
</dbReference>
<dbReference type="Proteomes" id="UP000662873">
    <property type="component" value="Chromosome"/>
</dbReference>
<name>A0A809R8N4_9BACT</name>
<accession>A0A809R8N4</accession>
<dbReference type="InterPro" id="IPR009010">
    <property type="entry name" value="Asp_de-COase-like_dom_sf"/>
</dbReference>
<proteinExistence type="predicted"/>
<sequence length="1173" mass="133099">MNKVSRREFLIVTGAAAGAGIWAGRSFSLLKAVEGVKNPLDYYPNRGWEHIYRDQYAYDDSFTYVCSPNDTHACRMRAFTRNGVVVRTEQNYDVDRYADLQGNTSTAHWHPRGCSKGFTLHRRVYGPYRLKYPMVRQGWKRWADDGFPYLTKELRKKYNFTTRGLDTFVRLSWDETFDYAARGMVAIAKTYSGDVGHQRLAAEGYPPEMLEAMHHAGTKCFKHRGGMGLLGVIGKYGMYRFSQMLALLDSHVRGVGPEEAQGGRKWSNYTWHGDQAPGHPYVHGLQAADGDFNDLRLSRLHIQCGKNLVENKMPESHFFNELMERGGKIVVITPEYGPPATRADYWLPVRPGCTDTALFLGITKVLMDEGKYDAEFVKQFTDFPLLVRTDNLKRLHAKEVFPGYKPSLNKDGYSFKTQGLKDDQYAKLGDYVVFDKKSNSLKAINRDQVGKVMAEAGLDPNLEFKGKIKLVSGEEVEVQTLWELYKVNLRDYDLQTVSEITSTPKELIKRLADDIGNPENWPVAIHIGEGINHWFHATLGNRAMYLPLMLTGNIGKPGGGQYTWAGNYKAALFQGSQWTGPGFLGWISEDPFNPNLDPNARAKDIKLAKYAKDEEPAYWNRGDRPLIVNTPGAGRKVFTGDTHMPTPTKVLWFTNVNLFNNAKHAYDMLFNVNPGIDLIMSQDIEMTSTCEYSDFILPANSWMEFETYEITASCSNPFLQIWKGGIKPVYDTKDDVAIMAGVAKRMGEILEDERFASFWKFALEGRTEVYIDRLMDGSTPMHGYTTKDIMDGKYGEPGAALLMFRTYPRIPLYEMVHDHVPCWTDTGRLNAYCDIPEAIEHGENFIVHREGPEATPYLPNVIVSSNPFIRPNNFGITPSMLQANVLDADLRTVANNKLSWAEVKGTQNPLWKQGFRFFCLTPKTRHRVHSQWSSVDWHMLWDSNFTDAYRKDKRNPHFGEHQMHMNPEAAKAMGIQDGDYVYVDANPADRPYRPRPTYGAEQALPPEGQSYRTEPEAHYRKVTRLLLRVKYNAAYPYGVVMMKHAPNLATEKTVHAHETRSDGRAISHDTGYQSNLRYGCQQSLTRDWSMPMHQTDTLFHKAKVAMAFMFGGEADNHAVNTVPKETLVRVVRAEPGGMGGVGIWQPATTGYTPANENEFMKSYLSGDIVEVKK</sequence>
<dbReference type="PANTHER" id="PTHR43742">
    <property type="entry name" value="TRIMETHYLAMINE-N-OXIDE REDUCTASE"/>
    <property type="match status" value="1"/>
</dbReference>
<dbReference type="PROSITE" id="PS51318">
    <property type="entry name" value="TAT"/>
    <property type="match status" value="1"/>
</dbReference>
<dbReference type="InterPro" id="IPR006963">
    <property type="entry name" value="Mopterin_OxRdtase_4Fe-4S_dom"/>
</dbReference>